<accession>A0A519B988</accession>
<sequence length="128" mass="14950">MEKILDKNIESNLFVSDHNRIDTRSLVMHRVIAEKLMQNPELLQKAKDNIKRWRMQGVEVSAFKEWENIIDSGLNNVIRIITANTEESARLRQSTPFTGILTPKERKNIYESFTIGTYNKGSWSDIKR</sequence>
<organism evidence="1 2">
    <name type="scientific">Candidatus Acidulodesulfobacterium ferriphilum</name>
    <dbReference type="NCBI Taxonomy" id="2597223"/>
    <lineage>
        <taxon>Bacteria</taxon>
        <taxon>Deltaproteobacteria</taxon>
        <taxon>Candidatus Acidulodesulfobacterales</taxon>
        <taxon>Candidatus Acidulodesulfobacterium</taxon>
    </lineage>
</organism>
<comment type="caution">
    <text evidence="1">The sequence shown here is derived from an EMBL/GenBank/DDBJ whole genome shotgun (WGS) entry which is preliminary data.</text>
</comment>
<proteinExistence type="predicted"/>
<dbReference type="AlphaFoldDB" id="A0A519B988"/>
<reference evidence="1 2" key="1">
    <citation type="submission" date="2019-01" db="EMBL/GenBank/DDBJ databases">
        <title>Insights into ecological role of a new deltaproteobacterial order Candidatus Sinidesulfobacterales (Sva0485) by metagenomics and metatranscriptomics.</title>
        <authorList>
            <person name="Tan S."/>
            <person name="Liu J."/>
            <person name="Fang Y."/>
            <person name="Hedlund B.P."/>
            <person name="Lian Z.H."/>
            <person name="Huang L.Y."/>
            <person name="Li J.T."/>
            <person name="Huang L.N."/>
            <person name="Li W.J."/>
            <person name="Jiang H.C."/>
            <person name="Dong H.L."/>
            <person name="Shu W.S."/>
        </authorList>
    </citation>
    <scope>NUCLEOTIDE SEQUENCE [LARGE SCALE GENOMIC DNA]</scope>
    <source>
        <strain evidence="1">AP3</strain>
    </source>
</reference>
<name>A0A519B988_9DELT</name>
<evidence type="ECO:0000313" key="1">
    <source>
        <dbReference type="EMBL" id="RZD13863.1"/>
    </source>
</evidence>
<evidence type="ECO:0000313" key="2">
    <source>
        <dbReference type="Proteomes" id="UP000320813"/>
    </source>
</evidence>
<dbReference type="EMBL" id="SGBD01000006">
    <property type="protein sequence ID" value="RZD13863.1"/>
    <property type="molecule type" value="Genomic_DNA"/>
</dbReference>
<gene>
    <name evidence="1" type="ORF">EVJ47_08770</name>
</gene>
<dbReference type="Proteomes" id="UP000320813">
    <property type="component" value="Unassembled WGS sequence"/>
</dbReference>
<protein>
    <submittedName>
        <fullName evidence="1">Uncharacterized protein</fullName>
    </submittedName>
</protein>